<keyword evidence="4" id="KW-1185">Reference proteome</keyword>
<dbReference type="OrthoDB" id="10305124at2759"/>
<feature type="compositionally biased region" description="Low complexity" evidence="1">
    <location>
        <begin position="159"/>
        <end position="174"/>
    </location>
</feature>
<evidence type="ECO:0000256" key="1">
    <source>
        <dbReference type="SAM" id="MobiDB-lite"/>
    </source>
</evidence>
<protein>
    <recommendedName>
        <fullName evidence="5">WAP domain-containing protein</fullName>
    </recommendedName>
</protein>
<feature type="compositionally biased region" description="Basic and acidic residues" evidence="1">
    <location>
        <begin position="333"/>
        <end position="344"/>
    </location>
</feature>
<feature type="chain" id="PRO_5032888369" description="WAP domain-containing protein" evidence="2">
    <location>
        <begin position="20"/>
        <end position="460"/>
    </location>
</feature>
<dbReference type="EMBL" id="UYJE01001027">
    <property type="protein sequence ID" value="VDH98606.1"/>
    <property type="molecule type" value="Genomic_DNA"/>
</dbReference>
<dbReference type="AlphaFoldDB" id="A0A8B6C077"/>
<comment type="caution">
    <text evidence="3">The sequence shown here is derived from an EMBL/GenBank/DDBJ whole genome shotgun (WGS) entry which is preliminary data.</text>
</comment>
<name>A0A8B6C077_MYTGA</name>
<feature type="compositionally biased region" description="Low complexity" evidence="1">
    <location>
        <begin position="378"/>
        <end position="389"/>
    </location>
</feature>
<feature type="region of interest" description="Disordered" evidence="1">
    <location>
        <begin position="159"/>
        <end position="180"/>
    </location>
</feature>
<reference evidence="3" key="1">
    <citation type="submission" date="2018-11" db="EMBL/GenBank/DDBJ databases">
        <authorList>
            <person name="Alioto T."/>
            <person name="Alioto T."/>
        </authorList>
    </citation>
    <scope>NUCLEOTIDE SEQUENCE</scope>
</reference>
<organism evidence="3 4">
    <name type="scientific">Mytilus galloprovincialis</name>
    <name type="common">Mediterranean mussel</name>
    <dbReference type="NCBI Taxonomy" id="29158"/>
    <lineage>
        <taxon>Eukaryota</taxon>
        <taxon>Metazoa</taxon>
        <taxon>Spiralia</taxon>
        <taxon>Lophotrochozoa</taxon>
        <taxon>Mollusca</taxon>
        <taxon>Bivalvia</taxon>
        <taxon>Autobranchia</taxon>
        <taxon>Pteriomorphia</taxon>
        <taxon>Mytilida</taxon>
        <taxon>Mytiloidea</taxon>
        <taxon>Mytilidae</taxon>
        <taxon>Mytilinae</taxon>
        <taxon>Mytilus</taxon>
    </lineage>
</organism>
<keyword evidence="2" id="KW-0732">Signal</keyword>
<proteinExistence type="predicted"/>
<evidence type="ECO:0000313" key="3">
    <source>
        <dbReference type="EMBL" id="VDH98606.1"/>
    </source>
</evidence>
<evidence type="ECO:0000256" key="2">
    <source>
        <dbReference type="SAM" id="SignalP"/>
    </source>
</evidence>
<evidence type="ECO:0000313" key="4">
    <source>
        <dbReference type="Proteomes" id="UP000596742"/>
    </source>
</evidence>
<feature type="region of interest" description="Disordered" evidence="1">
    <location>
        <begin position="298"/>
        <end position="404"/>
    </location>
</feature>
<sequence>MKGLHTLLVLLSVWKATFSQQTTRYRNPWVELVRQIACRSVTCNFEETCDLQVVCTPFGDCGQRATCLQIPFPRNRVCPDPFTNAGPPYTVECFDDGGCREPMVCCHSYAKSYCHMPPFSGSGGNANPPATPVVVQAVTESALMNNGANGASANTNNVAGNDGNTNGNPVGNNGAVDTRTANRGGRSVVVARSDFFDPQGFRRQQRVSWRDSLERRRRQQLNSLSASIRLNGDRRSDNEVVRLPVESEDRSRLPIRRPGEPEDRSITSIRRNLNGGRLTVEISGQPGSRAPVVDLNGVRIAGNNGRPIQDGANGNDARMDENGGGRRNGPMSDEPRQDILRNDGRPGAPANGPGAPGGSGNGNPSVAPDTTGNDGRRTQSAQGSQSSRGQTDRDRPRSLIGTDDSFVRVNLHGGPTEARPFIRKVDLFNGHGFYGARRRILGDIQLDGLPGLPGLPNRFP</sequence>
<accession>A0A8B6C077</accession>
<feature type="signal peptide" evidence="2">
    <location>
        <begin position="1"/>
        <end position="19"/>
    </location>
</feature>
<evidence type="ECO:0008006" key="5">
    <source>
        <dbReference type="Google" id="ProtNLM"/>
    </source>
</evidence>
<gene>
    <name evidence="3" type="ORF">MGAL_10B020782</name>
</gene>
<dbReference type="Proteomes" id="UP000596742">
    <property type="component" value="Unassembled WGS sequence"/>
</dbReference>